<evidence type="ECO:0000313" key="6">
    <source>
        <dbReference type="EMBL" id="PZG18838.1"/>
    </source>
</evidence>
<dbReference type="InterPro" id="IPR036390">
    <property type="entry name" value="WH_DNA-bd_sf"/>
</dbReference>
<evidence type="ECO:0000313" key="7">
    <source>
        <dbReference type="Proteomes" id="UP000248924"/>
    </source>
</evidence>
<dbReference type="CDD" id="cd00038">
    <property type="entry name" value="CAP_ED"/>
    <property type="match status" value="1"/>
</dbReference>
<feature type="domain" description="Cyclic nucleotide-binding" evidence="4">
    <location>
        <begin position="51"/>
        <end position="115"/>
    </location>
</feature>
<dbReference type="Gene3D" id="1.10.10.10">
    <property type="entry name" value="Winged helix-like DNA-binding domain superfamily/Winged helix DNA-binding domain"/>
    <property type="match status" value="1"/>
</dbReference>
<feature type="domain" description="HTH crp-type" evidence="5">
    <location>
        <begin position="159"/>
        <end position="232"/>
    </location>
</feature>
<sequence>MTMTSTRTVASVLDDMLVPRGSELTVRLMEGIKPTLHSPAVPTRRVELACGELLHQPGATDGRVYLIESGAVCLEHYSPTGRRTILDVLSTNEYFGEDSLPGMPSQYTPAAVTATKLIGVESTVLHSLLRDANVFDVWQHSQILKARRHRSLLLQHAISDSEARLAMCLLDLAQSFGTSTGQDVRIGLKLRHEDYAAMIGTTRSRVGLFLQRFTDRKMIRKSSCGAIVANPRIIVGYIMERMGLPPAG</sequence>
<protein>
    <recommendedName>
        <fullName evidence="8">Crp/Fnr family transcriptional regulator</fullName>
    </recommendedName>
</protein>
<dbReference type="Pfam" id="PF13545">
    <property type="entry name" value="HTH_Crp_2"/>
    <property type="match status" value="1"/>
</dbReference>
<dbReference type="PROSITE" id="PS50042">
    <property type="entry name" value="CNMP_BINDING_3"/>
    <property type="match status" value="1"/>
</dbReference>
<dbReference type="InterPro" id="IPR012318">
    <property type="entry name" value="HTH_CRP"/>
</dbReference>
<dbReference type="AlphaFoldDB" id="A0A2W2F1T9"/>
<dbReference type="GO" id="GO:0003677">
    <property type="term" value="F:DNA binding"/>
    <property type="evidence" value="ECO:0007669"/>
    <property type="project" value="UniProtKB-KW"/>
</dbReference>
<organism evidence="6 7">
    <name type="scientific">Micromonospora craterilacus</name>
    <dbReference type="NCBI Taxonomy" id="1655439"/>
    <lineage>
        <taxon>Bacteria</taxon>
        <taxon>Bacillati</taxon>
        <taxon>Actinomycetota</taxon>
        <taxon>Actinomycetes</taxon>
        <taxon>Micromonosporales</taxon>
        <taxon>Micromonosporaceae</taxon>
        <taxon>Micromonospora</taxon>
    </lineage>
</organism>
<name>A0A2W2F1T9_9ACTN</name>
<dbReference type="OrthoDB" id="3525895at2"/>
<keyword evidence="2" id="KW-0238">DNA-binding</keyword>
<dbReference type="PROSITE" id="PS51063">
    <property type="entry name" value="HTH_CRP_2"/>
    <property type="match status" value="1"/>
</dbReference>
<accession>A0A2W2F1T9</accession>
<dbReference type="Gene3D" id="2.60.120.10">
    <property type="entry name" value="Jelly Rolls"/>
    <property type="match status" value="1"/>
</dbReference>
<evidence type="ECO:0000256" key="1">
    <source>
        <dbReference type="ARBA" id="ARBA00023015"/>
    </source>
</evidence>
<evidence type="ECO:0008006" key="8">
    <source>
        <dbReference type="Google" id="ProtNLM"/>
    </source>
</evidence>
<reference evidence="6 7" key="1">
    <citation type="submission" date="2018-01" db="EMBL/GenBank/DDBJ databases">
        <title>Draft genome sequence of Jishengella sp. NA12.</title>
        <authorList>
            <person name="Sahin N."/>
            <person name="Ay H."/>
            <person name="Saygin H."/>
        </authorList>
    </citation>
    <scope>NUCLEOTIDE SEQUENCE [LARGE SCALE GENOMIC DNA]</scope>
    <source>
        <strain evidence="6 7">NA12</strain>
    </source>
</reference>
<comment type="caution">
    <text evidence="6">The sequence shown here is derived from an EMBL/GenBank/DDBJ whole genome shotgun (WGS) entry which is preliminary data.</text>
</comment>
<dbReference type="InterPro" id="IPR000595">
    <property type="entry name" value="cNMP-bd_dom"/>
</dbReference>
<proteinExistence type="predicted"/>
<dbReference type="GO" id="GO:0006355">
    <property type="term" value="P:regulation of DNA-templated transcription"/>
    <property type="evidence" value="ECO:0007669"/>
    <property type="project" value="InterPro"/>
</dbReference>
<dbReference type="Proteomes" id="UP000248924">
    <property type="component" value="Unassembled WGS sequence"/>
</dbReference>
<keyword evidence="1" id="KW-0805">Transcription regulation</keyword>
<evidence type="ECO:0000256" key="3">
    <source>
        <dbReference type="ARBA" id="ARBA00023163"/>
    </source>
</evidence>
<evidence type="ECO:0000259" key="5">
    <source>
        <dbReference type="PROSITE" id="PS51063"/>
    </source>
</evidence>
<evidence type="ECO:0000259" key="4">
    <source>
        <dbReference type="PROSITE" id="PS50042"/>
    </source>
</evidence>
<keyword evidence="3" id="KW-0804">Transcription</keyword>
<dbReference type="RefSeq" id="WP_111214037.1">
    <property type="nucleotide sequence ID" value="NZ_POTY01000065.1"/>
</dbReference>
<dbReference type="InterPro" id="IPR036388">
    <property type="entry name" value="WH-like_DNA-bd_sf"/>
</dbReference>
<dbReference type="SUPFAM" id="SSF46785">
    <property type="entry name" value="Winged helix' DNA-binding domain"/>
    <property type="match status" value="1"/>
</dbReference>
<dbReference type="EMBL" id="POTY01000065">
    <property type="protein sequence ID" value="PZG18838.1"/>
    <property type="molecule type" value="Genomic_DNA"/>
</dbReference>
<evidence type="ECO:0000256" key="2">
    <source>
        <dbReference type="ARBA" id="ARBA00023125"/>
    </source>
</evidence>
<dbReference type="SUPFAM" id="SSF51206">
    <property type="entry name" value="cAMP-binding domain-like"/>
    <property type="match status" value="1"/>
</dbReference>
<dbReference type="InterPro" id="IPR014710">
    <property type="entry name" value="RmlC-like_jellyroll"/>
</dbReference>
<gene>
    <name evidence="6" type="ORF">C1I95_12825</name>
</gene>
<dbReference type="Pfam" id="PF00027">
    <property type="entry name" value="cNMP_binding"/>
    <property type="match status" value="1"/>
</dbReference>
<keyword evidence="7" id="KW-1185">Reference proteome</keyword>
<dbReference type="InterPro" id="IPR018490">
    <property type="entry name" value="cNMP-bd_dom_sf"/>
</dbReference>